<dbReference type="InterPro" id="IPR009305">
    <property type="entry name" value="Mpo1-like"/>
</dbReference>
<sequence>METRRYRSLREFYPFYLSQHQNCICRRLHFFGTSIAIALILYALASGRYWFLLLALVQGYAWAWIGHFFFEHNRPATFKHPLLSFAGDWKLWLDMLAGRIRW</sequence>
<dbReference type="OrthoDB" id="7356072at2"/>
<feature type="transmembrane region" description="Helical" evidence="1">
    <location>
        <begin position="51"/>
        <end position="70"/>
    </location>
</feature>
<evidence type="ECO:0000313" key="3">
    <source>
        <dbReference type="Proteomes" id="UP000236220"/>
    </source>
</evidence>
<accession>A0A2K1Q457</accession>
<dbReference type="Pfam" id="PF06127">
    <property type="entry name" value="Mpo1-like"/>
    <property type="match status" value="1"/>
</dbReference>
<evidence type="ECO:0000313" key="2">
    <source>
        <dbReference type="EMBL" id="PNS09737.1"/>
    </source>
</evidence>
<protein>
    <recommendedName>
        <fullName evidence="4">DUF962 domain-containing protein</fullName>
    </recommendedName>
</protein>
<dbReference type="PANTHER" id="PTHR34205:SF2">
    <property type="entry name" value="DUF962 DOMAIN-CONTAINING PROTEIN"/>
    <property type="match status" value="1"/>
</dbReference>
<dbReference type="EMBL" id="NPZB01000001">
    <property type="protein sequence ID" value="PNS09737.1"/>
    <property type="molecule type" value="Genomic_DNA"/>
</dbReference>
<evidence type="ECO:0008006" key="4">
    <source>
        <dbReference type="Google" id="ProtNLM"/>
    </source>
</evidence>
<evidence type="ECO:0000256" key="1">
    <source>
        <dbReference type="SAM" id="Phobius"/>
    </source>
</evidence>
<dbReference type="RefSeq" id="WP_103074755.1">
    <property type="nucleotide sequence ID" value="NZ_NPZB01000001.1"/>
</dbReference>
<dbReference type="PANTHER" id="PTHR34205">
    <property type="entry name" value="TRANSMEMBRANE PROTEIN"/>
    <property type="match status" value="1"/>
</dbReference>
<dbReference type="Proteomes" id="UP000236220">
    <property type="component" value="Unassembled WGS sequence"/>
</dbReference>
<gene>
    <name evidence="2" type="ORF">Lysil_1366</name>
</gene>
<proteinExistence type="predicted"/>
<comment type="caution">
    <text evidence="2">The sequence shown here is derived from an EMBL/GenBank/DDBJ whole genome shotgun (WGS) entry which is preliminary data.</text>
</comment>
<reference evidence="2 3" key="1">
    <citation type="submission" date="2017-08" db="EMBL/GenBank/DDBJ databases">
        <title>Lysobacter sylvestris genome.</title>
        <authorList>
            <person name="Zhang D.-C."/>
            <person name="Albuquerque L."/>
            <person name="Franca L."/>
            <person name="Froufe H.J.C."/>
            <person name="Barroso C."/>
            <person name="Egas C."/>
            <person name="Da Costa M."/>
            <person name="Margesin R."/>
        </authorList>
    </citation>
    <scope>NUCLEOTIDE SEQUENCE [LARGE SCALE GENOMIC DNA]</scope>
    <source>
        <strain evidence="2 3">AM20-91</strain>
    </source>
</reference>
<keyword evidence="3" id="KW-1185">Reference proteome</keyword>
<feature type="transmembrane region" description="Helical" evidence="1">
    <location>
        <begin position="28"/>
        <end position="45"/>
    </location>
</feature>
<dbReference type="AlphaFoldDB" id="A0A2K1Q457"/>
<name>A0A2K1Q457_9GAMM</name>
<keyword evidence="1" id="KW-0812">Transmembrane</keyword>
<keyword evidence="1" id="KW-0472">Membrane</keyword>
<organism evidence="2 3">
    <name type="scientific">Solilutibacter silvestris</name>
    <dbReference type="NCBI Taxonomy" id="1645665"/>
    <lineage>
        <taxon>Bacteria</taxon>
        <taxon>Pseudomonadati</taxon>
        <taxon>Pseudomonadota</taxon>
        <taxon>Gammaproteobacteria</taxon>
        <taxon>Lysobacterales</taxon>
        <taxon>Lysobacteraceae</taxon>
        <taxon>Solilutibacter</taxon>
    </lineage>
</organism>
<keyword evidence="1" id="KW-1133">Transmembrane helix</keyword>